<feature type="chain" id="PRO_5009582467" evidence="2">
    <location>
        <begin position="25"/>
        <end position="278"/>
    </location>
</feature>
<keyword evidence="1" id="KW-0472">Membrane</keyword>
<dbReference type="AlphaFoldDB" id="A0A1G2D788"/>
<protein>
    <submittedName>
        <fullName evidence="3">Uncharacterized protein</fullName>
    </submittedName>
</protein>
<keyword evidence="2" id="KW-0732">Signal</keyword>
<proteinExistence type="predicted"/>
<organism evidence="3 4">
    <name type="scientific">Candidatus Lloydbacteria bacterium RIFCSPHIGHO2_02_FULL_50_13</name>
    <dbReference type="NCBI Taxonomy" id="1798661"/>
    <lineage>
        <taxon>Bacteria</taxon>
        <taxon>Candidatus Lloydiibacteriota</taxon>
    </lineage>
</organism>
<evidence type="ECO:0000313" key="4">
    <source>
        <dbReference type="Proteomes" id="UP000177996"/>
    </source>
</evidence>
<evidence type="ECO:0000313" key="3">
    <source>
        <dbReference type="EMBL" id="OGZ08761.1"/>
    </source>
</evidence>
<name>A0A1G2D788_9BACT</name>
<evidence type="ECO:0000256" key="2">
    <source>
        <dbReference type="SAM" id="SignalP"/>
    </source>
</evidence>
<feature type="transmembrane region" description="Helical" evidence="1">
    <location>
        <begin position="242"/>
        <end position="267"/>
    </location>
</feature>
<dbReference type="Proteomes" id="UP000177996">
    <property type="component" value="Unassembled WGS sequence"/>
</dbReference>
<keyword evidence="1" id="KW-1133">Transmembrane helix</keyword>
<comment type="caution">
    <text evidence="3">The sequence shown here is derived from an EMBL/GenBank/DDBJ whole genome shotgun (WGS) entry which is preliminary data.</text>
</comment>
<keyword evidence="1" id="KW-0812">Transmembrane</keyword>
<reference evidence="3 4" key="1">
    <citation type="journal article" date="2016" name="Nat. Commun.">
        <title>Thousands of microbial genomes shed light on interconnected biogeochemical processes in an aquifer system.</title>
        <authorList>
            <person name="Anantharaman K."/>
            <person name="Brown C.T."/>
            <person name="Hug L.A."/>
            <person name="Sharon I."/>
            <person name="Castelle C.J."/>
            <person name="Probst A.J."/>
            <person name="Thomas B.C."/>
            <person name="Singh A."/>
            <person name="Wilkins M.J."/>
            <person name="Karaoz U."/>
            <person name="Brodie E.L."/>
            <person name="Williams K.H."/>
            <person name="Hubbard S.S."/>
            <person name="Banfield J.F."/>
        </authorList>
    </citation>
    <scope>NUCLEOTIDE SEQUENCE [LARGE SCALE GENOMIC DNA]</scope>
</reference>
<dbReference type="EMBL" id="MHLL01000027">
    <property type="protein sequence ID" value="OGZ08761.1"/>
    <property type="molecule type" value="Genomic_DNA"/>
</dbReference>
<accession>A0A1G2D788</accession>
<gene>
    <name evidence="3" type="ORF">A3D65_02485</name>
</gene>
<sequence>MTKPPRFFGLLCVLLLLTPCAVIAGTGSAGVPAELIWFSKEPFFVGDEITIYAPLFNSSPYRFRGSAALEDNGQVIGKQKFALLPDGGPSVLAFPWKATAGEHVFSVVVVGGEFFSDSKNFIDLPIAQETASEVKRIVEPKPIPPAPADESPAIKYLSAVVPKAFVADTVPILGAMEQFRVNQAARARAGIGNIQSAIASGTPRSATSRAVFVEAGESGWETLAGGIMEGNIIRTPWEYVKLFFTLIYEFFASNVYAFYILLCYLAYKVIRGILNLFL</sequence>
<evidence type="ECO:0000256" key="1">
    <source>
        <dbReference type="SAM" id="Phobius"/>
    </source>
</evidence>
<feature type="signal peptide" evidence="2">
    <location>
        <begin position="1"/>
        <end position="24"/>
    </location>
</feature>